<comment type="similarity">
    <text evidence="7">Belongs to the binding-protein-dependent transport system permease family.</text>
</comment>
<keyword evidence="6 7" id="KW-0472">Membrane</keyword>
<evidence type="ECO:0000256" key="7">
    <source>
        <dbReference type="RuleBase" id="RU363032"/>
    </source>
</evidence>
<dbReference type="EMBL" id="JAEAGR010000001">
    <property type="protein sequence ID" value="MBH1939357.1"/>
    <property type="molecule type" value="Genomic_DNA"/>
</dbReference>
<evidence type="ECO:0000256" key="4">
    <source>
        <dbReference type="ARBA" id="ARBA00022692"/>
    </source>
</evidence>
<evidence type="ECO:0000256" key="5">
    <source>
        <dbReference type="ARBA" id="ARBA00022989"/>
    </source>
</evidence>
<dbReference type="PANTHER" id="PTHR43386:SF22">
    <property type="entry name" value="OLIGOPEPTIDE TRANSPORT SYSTEM PERMEASE PROTEIN OPPC"/>
    <property type="match status" value="1"/>
</dbReference>
<accession>A0A8J7KVN1</accession>
<keyword evidence="10" id="KW-1185">Reference proteome</keyword>
<dbReference type="Gene3D" id="1.10.3720.10">
    <property type="entry name" value="MetI-like"/>
    <property type="match status" value="1"/>
</dbReference>
<evidence type="ECO:0000256" key="2">
    <source>
        <dbReference type="ARBA" id="ARBA00022448"/>
    </source>
</evidence>
<sequence length="321" mass="35468">MNNNSQEITPEKIDVSRFEWIGSNTTESETISRPSTSYWKDAMHRLRRNKAAMICLIIIGIIGILSIIIPIISPYTVSEQHVTHTYAKIGYTDPGDGHVHLFGTDSLGRDVFTRIWYGARISLFISFTAVFVNVIIGIIYGGIAGYIGGAVDNVMMRIIEIINGIPYLIIVILLMMIMPKGIMTIVVAYAAVAWTGMARLVRGQIMSLKQQDYVVAAKVMGAKPSRIIGKHLLPNTFSVVIVHITLSIPSAIFTEAFLSYIGLGVPVPYASWGTLANEGRQLFQMYPHLLIIPAICISLTMLSFNLLGDGLRDALDPKLRR</sequence>
<name>A0A8J7KVN1_9FIRM</name>
<keyword evidence="2 7" id="KW-0813">Transport</keyword>
<dbReference type="SUPFAM" id="SSF161098">
    <property type="entry name" value="MetI-like"/>
    <property type="match status" value="1"/>
</dbReference>
<gene>
    <name evidence="9" type="ORF">I5677_00455</name>
</gene>
<evidence type="ECO:0000313" key="9">
    <source>
        <dbReference type="EMBL" id="MBH1939357.1"/>
    </source>
</evidence>
<dbReference type="InterPro" id="IPR035906">
    <property type="entry name" value="MetI-like_sf"/>
</dbReference>
<feature type="transmembrane region" description="Helical" evidence="7">
    <location>
        <begin position="289"/>
        <end position="308"/>
    </location>
</feature>
<protein>
    <submittedName>
        <fullName evidence="9">ABC transporter permease</fullName>
    </submittedName>
</protein>
<dbReference type="GO" id="GO:0055085">
    <property type="term" value="P:transmembrane transport"/>
    <property type="evidence" value="ECO:0007669"/>
    <property type="project" value="InterPro"/>
</dbReference>
<feature type="transmembrane region" description="Helical" evidence="7">
    <location>
        <begin position="121"/>
        <end position="146"/>
    </location>
</feature>
<proteinExistence type="inferred from homology"/>
<comment type="subcellular location">
    <subcellularLocation>
        <location evidence="1 7">Cell membrane</location>
        <topology evidence="1 7">Multi-pass membrane protein</topology>
    </subcellularLocation>
</comment>
<dbReference type="Pfam" id="PF12911">
    <property type="entry name" value="OppC_N"/>
    <property type="match status" value="1"/>
</dbReference>
<evidence type="ECO:0000313" key="10">
    <source>
        <dbReference type="Proteomes" id="UP000623269"/>
    </source>
</evidence>
<dbReference type="CDD" id="cd06261">
    <property type="entry name" value="TM_PBP2"/>
    <property type="match status" value="1"/>
</dbReference>
<keyword evidence="5 7" id="KW-1133">Transmembrane helix</keyword>
<dbReference type="InterPro" id="IPR000515">
    <property type="entry name" value="MetI-like"/>
</dbReference>
<evidence type="ECO:0000256" key="1">
    <source>
        <dbReference type="ARBA" id="ARBA00004651"/>
    </source>
</evidence>
<organism evidence="9 10">
    <name type="scientific">Mobilitalea sibirica</name>
    <dbReference type="NCBI Taxonomy" id="1462919"/>
    <lineage>
        <taxon>Bacteria</taxon>
        <taxon>Bacillati</taxon>
        <taxon>Bacillota</taxon>
        <taxon>Clostridia</taxon>
        <taxon>Lachnospirales</taxon>
        <taxon>Lachnospiraceae</taxon>
        <taxon>Mobilitalea</taxon>
    </lineage>
</organism>
<keyword evidence="4 7" id="KW-0812">Transmembrane</keyword>
<feature type="transmembrane region" description="Helical" evidence="7">
    <location>
        <begin position="158"/>
        <end position="176"/>
    </location>
</feature>
<reference evidence="9" key="1">
    <citation type="submission" date="2020-12" db="EMBL/GenBank/DDBJ databases">
        <title>M. sibirica DSM 26468T genome.</title>
        <authorList>
            <person name="Thieme N."/>
            <person name="Rettenmaier R."/>
            <person name="Zverlov V."/>
            <person name="Liebl W."/>
        </authorList>
    </citation>
    <scope>NUCLEOTIDE SEQUENCE</scope>
    <source>
        <strain evidence="9">DSM 26468</strain>
    </source>
</reference>
<dbReference type="AlphaFoldDB" id="A0A8J7KVN1"/>
<feature type="transmembrane region" description="Helical" evidence="7">
    <location>
        <begin position="232"/>
        <end position="252"/>
    </location>
</feature>
<dbReference type="GO" id="GO:0005886">
    <property type="term" value="C:plasma membrane"/>
    <property type="evidence" value="ECO:0007669"/>
    <property type="project" value="UniProtKB-SubCell"/>
</dbReference>
<keyword evidence="3" id="KW-1003">Cell membrane</keyword>
<dbReference type="PROSITE" id="PS50928">
    <property type="entry name" value="ABC_TM1"/>
    <property type="match status" value="1"/>
</dbReference>
<evidence type="ECO:0000256" key="3">
    <source>
        <dbReference type="ARBA" id="ARBA00022475"/>
    </source>
</evidence>
<feature type="transmembrane region" description="Helical" evidence="7">
    <location>
        <begin position="182"/>
        <end position="201"/>
    </location>
</feature>
<dbReference type="Proteomes" id="UP000623269">
    <property type="component" value="Unassembled WGS sequence"/>
</dbReference>
<evidence type="ECO:0000259" key="8">
    <source>
        <dbReference type="PROSITE" id="PS50928"/>
    </source>
</evidence>
<dbReference type="PANTHER" id="PTHR43386">
    <property type="entry name" value="OLIGOPEPTIDE TRANSPORT SYSTEM PERMEASE PROTEIN APPC"/>
    <property type="match status" value="1"/>
</dbReference>
<comment type="caution">
    <text evidence="9">The sequence shown here is derived from an EMBL/GenBank/DDBJ whole genome shotgun (WGS) entry which is preliminary data.</text>
</comment>
<evidence type="ECO:0000256" key="6">
    <source>
        <dbReference type="ARBA" id="ARBA00023136"/>
    </source>
</evidence>
<dbReference type="InterPro" id="IPR050366">
    <property type="entry name" value="BP-dependent_transpt_permease"/>
</dbReference>
<feature type="transmembrane region" description="Helical" evidence="7">
    <location>
        <begin position="51"/>
        <end position="72"/>
    </location>
</feature>
<dbReference type="InterPro" id="IPR025966">
    <property type="entry name" value="OppC_N"/>
</dbReference>
<feature type="domain" description="ABC transmembrane type-1" evidence="8">
    <location>
        <begin position="119"/>
        <end position="308"/>
    </location>
</feature>
<dbReference type="Pfam" id="PF00528">
    <property type="entry name" value="BPD_transp_1"/>
    <property type="match status" value="1"/>
</dbReference>